<dbReference type="Gene3D" id="3.40.50.300">
    <property type="entry name" value="P-loop containing nucleotide triphosphate hydrolases"/>
    <property type="match status" value="1"/>
</dbReference>
<evidence type="ECO:0000256" key="17">
    <source>
        <dbReference type="SAM" id="MobiDB-lite"/>
    </source>
</evidence>
<evidence type="ECO:0000256" key="9">
    <source>
        <dbReference type="ARBA" id="ARBA00023015"/>
    </source>
</evidence>
<protein>
    <recommendedName>
        <fullName evidence="2">DNA-binding transcriptional regulator NtrC</fullName>
    </recommendedName>
    <alternativeName>
        <fullName evidence="14">Nitrogen regulation protein NR(I)</fullName>
    </alternativeName>
    <alternativeName>
        <fullName evidence="15">Nitrogen regulator I</fullName>
    </alternativeName>
</protein>
<evidence type="ECO:0000259" key="19">
    <source>
        <dbReference type="PROSITE" id="PS50110"/>
    </source>
</evidence>
<dbReference type="SMART" id="SM00382">
    <property type="entry name" value="AAA"/>
    <property type="match status" value="1"/>
</dbReference>
<evidence type="ECO:0000256" key="3">
    <source>
        <dbReference type="ARBA" id="ARBA00022490"/>
    </source>
</evidence>
<feature type="domain" description="Response regulatory" evidence="19">
    <location>
        <begin position="5"/>
        <end position="119"/>
    </location>
</feature>
<dbReference type="SUPFAM" id="SSF46689">
    <property type="entry name" value="Homeodomain-like"/>
    <property type="match status" value="1"/>
</dbReference>
<dbReference type="Pfam" id="PF00072">
    <property type="entry name" value="Response_reg"/>
    <property type="match status" value="1"/>
</dbReference>
<evidence type="ECO:0000256" key="4">
    <source>
        <dbReference type="ARBA" id="ARBA00022491"/>
    </source>
</evidence>
<dbReference type="InterPro" id="IPR001789">
    <property type="entry name" value="Sig_transdc_resp-reg_receiver"/>
</dbReference>
<dbReference type="InterPro" id="IPR002078">
    <property type="entry name" value="Sigma_54_int"/>
</dbReference>
<dbReference type="SUPFAM" id="SSF52172">
    <property type="entry name" value="CheY-like"/>
    <property type="match status" value="1"/>
</dbReference>
<evidence type="ECO:0000256" key="14">
    <source>
        <dbReference type="ARBA" id="ARBA00029881"/>
    </source>
</evidence>
<feature type="modified residue" description="4-aspartylphosphate" evidence="16">
    <location>
        <position position="54"/>
    </location>
</feature>
<dbReference type="PANTHER" id="PTHR32071:SF95">
    <property type="entry name" value="DNA-BINDING TRANSCRIPTIONAL REGULATOR NTRC"/>
    <property type="match status" value="1"/>
</dbReference>
<evidence type="ECO:0000313" key="21">
    <source>
        <dbReference type="Proteomes" id="UP000777265"/>
    </source>
</evidence>
<proteinExistence type="predicted"/>
<dbReference type="GO" id="GO:0005737">
    <property type="term" value="C:cytoplasm"/>
    <property type="evidence" value="ECO:0007669"/>
    <property type="project" value="UniProtKB-SubCell"/>
</dbReference>
<dbReference type="CDD" id="cd00156">
    <property type="entry name" value="REC"/>
    <property type="match status" value="1"/>
</dbReference>
<reference evidence="20" key="1">
    <citation type="journal article" date="2020" name="Biotechnol. Biofuels">
        <title>New insights from the biogas microbiome by comprehensive genome-resolved metagenomics of nearly 1600 species originating from multiple anaerobic digesters.</title>
        <authorList>
            <person name="Campanaro S."/>
            <person name="Treu L."/>
            <person name="Rodriguez-R L.M."/>
            <person name="Kovalovszki A."/>
            <person name="Ziels R.M."/>
            <person name="Maus I."/>
            <person name="Zhu X."/>
            <person name="Kougias P.G."/>
            <person name="Basile A."/>
            <person name="Luo G."/>
            <person name="Schluter A."/>
            <person name="Konstantinidis K.T."/>
            <person name="Angelidaki I."/>
        </authorList>
    </citation>
    <scope>NUCLEOTIDE SEQUENCE</scope>
    <source>
        <strain evidence="20">AS06rmzACSIP_7</strain>
    </source>
</reference>
<dbReference type="PROSITE" id="PS00688">
    <property type="entry name" value="SIGMA54_INTERACT_3"/>
    <property type="match status" value="1"/>
</dbReference>
<evidence type="ECO:0000256" key="5">
    <source>
        <dbReference type="ARBA" id="ARBA00022553"/>
    </source>
</evidence>
<dbReference type="Pfam" id="PF02954">
    <property type="entry name" value="HTH_8"/>
    <property type="match status" value="1"/>
</dbReference>
<keyword evidence="13" id="KW-0535">Nitrogen fixation</keyword>
<evidence type="ECO:0000256" key="7">
    <source>
        <dbReference type="ARBA" id="ARBA00022840"/>
    </source>
</evidence>
<evidence type="ECO:0000256" key="12">
    <source>
        <dbReference type="ARBA" id="ARBA00023163"/>
    </source>
</evidence>
<dbReference type="EMBL" id="JAAYEE010000273">
    <property type="protein sequence ID" value="NLW36612.1"/>
    <property type="molecule type" value="Genomic_DNA"/>
</dbReference>
<keyword evidence="5 16" id="KW-0597">Phosphoprotein</keyword>
<dbReference type="Gene3D" id="3.40.50.2300">
    <property type="match status" value="1"/>
</dbReference>
<evidence type="ECO:0000256" key="2">
    <source>
        <dbReference type="ARBA" id="ARBA00019059"/>
    </source>
</evidence>
<evidence type="ECO:0000256" key="1">
    <source>
        <dbReference type="ARBA" id="ARBA00004496"/>
    </source>
</evidence>
<feature type="region of interest" description="Disordered" evidence="17">
    <location>
        <begin position="394"/>
        <end position="416"/>
    </location>
</feature>
<dbReference type="Gene3D" id="1.10.8.60">
    <property type="match status" value="1"/>
</dbReference>
<evidence type="ECO:0000313" key="20">
    <source>
        <dbReference type="EMBL" id="NLW36612.1"/>
    </source>
</evidence>
<feature type="compositionally biased region" description="Basic and acidic residues" evidence="17">
    <location>
        <begin position="399"/>
        <end position="416"/>
    </location>
</feature>
<dbReference type="GO" id="GO:0043565">
    <property type="term" value="F:sequence-specific DNA binding"/>
    <property type="evidence" value="ECO:0007669"/>
    <property type="project" value="InterPro"/>
</dbReference>
<dbReference type="InterPro" id="IPR002197">
    <property type="entry name" value="HTH_Fis"/>
</dbReference>
<dbReference type="Proteomes" id="UP000777265">
    <property type="component" value="Unassembled WGS sequence"/>
</dbReference>
<dbReference type="Pfam" id="PF25601">
    <property type="entry name" value="AAA_lid_14"/>
    <property type="match status" value="1"/>
</dbReference>
<evidence type="ECO:0000256" key="13">
    <source>
        <dbReference type="ARBA" id="ARBA00023231"/>
    </source>
</evidence>
<evidence type="ECO:0000256" key="16">
    <source>
        <dbReference type="PROSITE-ProRule" id="PRU00169"/>
    </source>
</evidence>
<dbReference type="InterPro" id="IPR009057">
    <property type="entry name" value="Homeodomain-like_sf"/>
</dbReference>
<dbReference type="GO" id="GO:0005524">
    <property type="term" value="F:ATP binding"/>
    <property type="evidence" value="ECO:0007669"/>
    <property type="project" value="UniProtKB-KW"/>
</dbReference>
<dbReference type="InterPro" id="IPR025944">
    <property type="entry name" value="Sigma_54_int_dom_CS"/>
</dbReference>
<evidence type="ECO:0000256" key="11">
    <source>
        <dbReference type="ARBA" id="ARBA00023159"/>
    </source>
</evidence>
<keyword evidence="9" id="KW-0805">Transcription regulation</keyword>
<keyword evidence="11" id="KW-0010">Activator</keyword>
<accession>A0A971M635</accession>
<dbReference type="FunFam" id="3.40.50.2300:FF:000018">
    <property type="entry name" value="DNA-binding transcriptional regulator NtrC"/>
    <property type="match status" value="1"/>
</dbReference>
<dbReference type="PANTHER" id="PTHR32071">
    <property type="entry name" value="TRANSCRIPTIONAL REGULATORY PROTEIN"/>
    <property type="match status" value="1"/>
</dbReference>
<evidence type="ECO:0000256" key="8">
    <source>
        <dbReference type="ARBA" id="ARBA00023012"/>
    </source>
</evidence>
<dbReference type="InterPro" id="IPR025662">
    <property type="entry name" value="Sigma_54_int_dom_ATP-bd_1"/>
</dbReference>
<evidence type="ECO:0000256" key="15">
    <source>
        <dbReference type="ARBA" id="ARBA00031910"/>
    </source>
</evidence>
<dbReference type="InterPro" id="IPR003593">
    <property type="entry name" value="AAA+_ATPase"/>
</dbReference>
<sequence length="464" mass="51912">MSEARILIVDDEPSALELLEVYLSEKGYEVSCAMSGSECTRKVASFKPDILILDIRLPDADGLDILKRLKEEKSTAHVIIITAFHDMTTTIKAMKLGAFEYIPKPIDVDELEAAIGRALELSKTKSSGLIIGSEGELQEGEIIGRTKEMKEIFKTISILSGNRVNVLIEGETGTGKELVARAIHYNSPYKDHPFIPINCSAIVENLLESELFGHEKGAFTGAIATKKGKFEIAGEGTILLDEVGEIPFELQAKLLRVLQNKEFQRVGGEKTLKSSARVIAATNRNLLRMVKNNAFREDLYYRLSVATVKIPPLRERKADIPAIVQCLVRKINRDLHKSVEQVGGRTLQRMIEYEWPGNVRELENVLTRAVMYMQGEVLLDTMIAPLLQPKEICVTEPTGPERENKNKGAGSRETERERIVKALQEARWHYGNTCKALGISRPTLNKRLKEYGISPKPRNYQGND</sequence>
<comment type="subcellular location">
    <subcellularLocation>
        <location evidence="1">Cytoplasm</location>
    </subcellularLocation>
</comment>
<evidence type="ECO:0000259" key="18">
    <source>
        <dbReference type="PROSITE" id="PS50045"/>
    </source>
</evidence>
<feature type="domain" description="Sigma-54 factor interaction" evidence="18">
    <location>
        <begin position="142"/>
        <end position="371"/>
    </location>
</feature>
<dbReference type="InterPro" id="IPR027417">
    <property type="entry name" value="P-loop_NTPase"/>
</dbReference>
<organism evidence="20 21">
    <name type="scientific">Syntrophorhabdus aromaticivorans</name>
    <dbReference type="NCBI Taxonomy" id="328301"/>
    <lineage>
        <taxon>Bacteria</taxon>
        <taxon>Pseudomonadati</taxon>
        <taxon>Thermodesulfobacteriota</taxon>
        <taxon>Syntrophorhabdia</taxon>
        <taxon>Syntrophorhabdales</taxon>
        <taxon>Syntrophorhabdaceae</taxon>
        <taxon>Syntrophorhabdus</taxon>
    </lineage>
</organism>
<evidence type="ECO:0000256" key="10">
    <source>
        <dbReference type="ARBA" id="ARBA00023125"/>
    </source>
</evidence>
<dbReference type="InterPro" id="IPR011006">
    <property type="entry name" value="CheY-like_superfamily"/>
</dbReference>
<dbReference type="PROSITE" id="PS50045">
    <property type="entry name" value="SIGMA54_INTERACT_4"/>
    <property type="match status" value="1"/>
</dbReference>
<dbReference type="AlphaFoldDB" id="A0A971M635"/>
<dbReference type="PROSITE" id="PS50110">
    <property type="entry name" value="RESPONSE_REGULATORY"/>
    <property type="match status" value="1"/>
</dbReference>
<dbReference type="Pfam" id="PF00158">
    <property type="entry name" value="Sigma54_activat"/>
    <property type="match status" value="1"/>
</dbReference>
<keyword evidence="4" id="KW-0678">Repressor</keyword>
<keyword evidence="3" id="KW-0963">Cytoplasm</keyword>
<dbReference type="SMART" id="SM00448">
    <property type="entry name" value="REC"/>
    <property type="match status" value="1"/>
</dbReference>
<dbReference type="GO" id="GO:0000160">
    <property type="term" value="P:phosphorelay signal transduction system"/>
    <property type="evidence" value="ECO:0007669"/>
    <property type="project" value="UniProtKB-KW"/>
</dbReference>
<gene>
    <name evidence="20" type="ORF">GXY80_14215</name>
</gene>
<dbReference type="PRINTS" id="PR01590">
    <property type="entry name" value="HTHFIS"/>
</dbReference>
<keyword evidence="7" id="KW-0067">ATP-binding</keyword>
<dbReference type="InterPro" id="IPR058031">
    <property type="entry name" value="AAA_lid_NorR"/>
</dbReference>
<keyword evidence="6" id="KW-0547">Nucleotide-binding</keyword>
<comment type="caution">
    <text evidence="20">The sequence shown here is derived from an EMBL/GenBank/DDBJ whole genome shotgun (WGS) entry which is preliminary data.</text>
</comment>
<dbReference type="CDD" id="cd00009">
    <property type="entry name" value="AAA"/>
    <property type="match status" value="1"/>
</dbReference>
<keyword evidence="12" id="KW-0804">Transcription</keyword>
<dbReference type="SUPFAM" id="SSF52540">
    <property type="entry name" value="P-loop containing nucleoside triphosphate hydrolases"/>
    <property type="match status" value="1"/>
</dbReference>
<name>A0A971M635_9BACT</name>
<dbReference type="Gene3D" id="1.10.10.60">
    <property type="entry name" value="Homeodomain-like"/>
    <property type="match status" value="1"/>
</dbReference>
<keyword evidence="8" id="KW-0902">Two-component regulatory system</keyword>
<dbReference type="PROSITE" id="PS00675">
    <property type="entry name" value="SIGMA54_INTERACT_1"/>
    <property type="match status" value="1"/>
</dbReference>
<evidence type="ECO:0000256" key="6">
    <source>
        <dbReference type="ARBA" id="ARBA00022741"/>
    </source>
</evidence>
<keyword evidence="10" id="KW-0238">DNA-binding</keyword>
<reference evidence="20" key="2">
    <citation type="submission" date="2020-01" db="EMBL/GenBank/DDBJ databases">
        <authorList>
            <person name="Campanaro S."/>
        </authorList>
    </citation>
    <scope>NUCLEOTIDE SEQUENCE</scope>
    <source>
        <strain evidence="20">AS06rmzACSIP_7</strain>
    </source>
</reference>
<dbReference type="GO" id="GO:0006355">
    <property type="term" value="P:regulation of DNA-templated transcription"/>
    <property type="evidence" value="ECO:0007669"/>
    <property type="project" value="InterPro"/>
</dbReference>
<dbReference type="FunFam" id="3.40.50.300:FF:000006">
    <property type="entry name" value="DNA-binding transcriptional regulator NtrC"/>
    <property type="match status" value="1"/>
</dbReference>